<dbReference type="GO" id="GO:0008381">
    <property type="term" value="F:mechanosensitive monoatomic ion channel activity"/>
    <property type="evidence" value="ECO:0007669"/>
    <property type="project" value="InterPro"/>
</dbReference>
<feature type="domain" description="Mechanosensitive ion channel MscS" evidence="9">
    <location>
        <begin position="142"/>
        <end position="200"/>
    </location>
</feature>
<evidence type="ECO:0000256" key="5">
    <source>
        <dbReference type="ARBA" id="ARBA00022989"/>
    </source>
</evidence>
<evidence type="ECO:0000256" key="8">
    <source>
        <dbReference type="SAM" id="Phobius"/>
    </source>
</evidence>
<evidence type="ECO:0000313" key="12">
    <source>
        <dbReference type="EMBL" id="NED97469.1"/>
    </source>
</evidence>
<evidence type="ECO:0000256" key="2">
    <source>
        <dbReference type="ARBA" id="ARBA00008017"/>
    </source>
</evidence>
<dbReference type="SUPFAM" id="SSF82689">
    <property type="entry name" value="Mechanosensitive channel protein MscS (YggB), C-terminal domain"/>
    <property type="match status" value="1"/>
</dbReference>
<dbReference type="Gene3D" id="1.10.287.1260">
    <property type="match status" value="1"/>
</dbReference>
<dbReference type="FunFam" id="3.30.70.100:FF:000018">
    <property type="entry name" value="MscS mechanosensitive ion channel"/>
    <property type="match status" value="1"/>
</dbReference>
<feature type="transmembrane region" description="Helical" evidence="8">
    <location>
        <begin position="96"/>
        <end position="115"/>
    </location>
</feature>
<dbReference type="InterPro" id="IPR006685">
    <property type="entry name" value="MscS_channel_2nd"/>
</dbReference>
<feature type="transmembrane region" description="Helical" evidence="8">
    <location>
        <begin position="121"/>
        <end position="144"/>
    </location>
</feature>
<dbReference type="PANTHER" id="PTHR30460:SF0">
    <property type="entry name" value="MODERATE CONDUCTANCE MECHANOSENSITIVE CHANNEL YBIO"/>
    <property type="match status" value="1"/>
</dbReference>
<dbReference type="Gene3D" id="3.30.70.100">
    <property type="match status" value="1"/>
</dbReference>
<feature type="region of interest" description="Disordered" evidence="7">
    <location>
        <begin position="308"/>
        <end position="354"/>
    </location>
</feature>
<dbReference type="InterPro" id="IPR049278">
    <property type="entry name" value="MS_channel_C"/>
</dbReference>
<evidence type="ECO:0000256" key="1">
    <source>
        <dbReference type="ARBA" id="ARBA00004651"/>
    </source>
</evidence>
<evidence type="ECO:0000256" key="7">
    <source>
        <dbReference type="SAM" id="MobiDB-lite"/>
    </source>
</evidence>
<dbReference type="Gene3D" id="2.30.30.60">
    <property type="match status" value="1"/>
</dbReference>
<dbReference type="Pfam" id="PF21082">
    <property type="entry name" value="MS_channel_3rd"/>
    <property type="match status" value="1"/>
</dbReference>
<comment type="subcellular location">
    <subcellularLocation>
        <location evidence="1">Cell membrane</location>
        <topology evidence="1">Multi-pass membrane protein</topology>
    </subcellularLocation>
</comment>
<evidence type="ECO:0000256" key="4">
    <source>
        <dbReference type="ARBA" id="ARBA00022692"/>
    </source>
</evidence>
<dbReference type="InterPro" id="IPR011066">
    <property type="entry name" value="MscS_channel_C_sf"/>
</dbReference>
<dbReference type="PANTHER" id="PTHR30460">
    <property type="entry name" value="MODERATE CONDUCTANCE MECHANOSENSITIVE CHANNEL YBIO"/>
    <property type="match status" value="1"/>
</dbReference>
<dbReference type="Pfam" id="PF00924">
    <property type="entry name" value="MS_channel_2nd"/>
    <property type="match status" value="1"/>
</dbReference>
<dbReference type="InterPro" id="IPR045276">
    <property type="entry name" value="YbiO_bact"/>
</dbReference>
<evidence type="ECO:0000259" key="11">
    <source>
        <dbReference type="Pfam" id="PF21088"/>
    </source>
</evidence>
<dbReference type="SUPFAM" id="SSF82861">
    <property type="entry name" value="Mechanosensitive channel protein MscS (YggB), transmembrane region"/>
    <property type="match status" value="1"/>
</dbReference>
<evidence type="ECO:0000313" key="13">
    <source>
        <dbReference type="Proteomes" id="UP000469185"/>
    </source>
</evidence>
<keyword evidence="5 8" id="KW-1133">Transmembrane helix</keyword>
<dbReference type="RefSeq" id="WP_163820245.1">
    <property type="nucleotide sequence ID" value="NZ_JAAGOB010000011.1"/>
</dbReference>
<name>A0A6N9YRN9_9ACTN</name>
<protein>
    <submittedName>
        <fullName evidence="12">Mechanosensitive ion channel family protein</fullName>
    </submittedName>
</protein>
<evidence type="ECO:0000256" key="6">
    <source>
        <dbReference type="ARBA" id="ARBA00023136"/>
    </source>
</evidence>
<evidence type="ECO:0000259" key="10">
    <source>
        <dbReference type="Pfam" id="PF21082"/>
    </source>
</evidence>
<dbReference type="InterPro" id="IPR023408">
    <property type="entry name" value="MscS_beta-dom_sf"/>
</dbReference>
<keyword evidence="13" id="KW-1185">Reference proteome</keyword>
<keyword evidence="4 8" id="KW-0812">Transmembrane</keyword>
<feature type="transmembrane region" description="Helical" evidence="8">
    <location>
        <begin position="29"/>
        <end position="46"/>
    </location>
</feature>
<dbReference type="InterPro" id="IPR010920">
    <property type="entry name" value="LSM_dom_sf"/>
</dbReference>
<comment type="similarity">
    <text evidence="2">Belongs to the MscS (TC 1.A.23) family.</text>
</comment>
<dbReference type="GO" id="GO:0005886">
    <property type="term" value="C:plasma membrane"/>
    <property type="evidence" value="ECO:0007669"/>
    <property type="project" value="UniProtKB-SubCell"/>
</dbReference>
<dbReference type="InterPro" id="IPR049142">
    <property type="entry name" value="MS_channel_1st"/>
</dbReference>
<gene>
    <name evidence="12" type="ORF">G1H11_19405</name>
</gene>
<feature type="compositionally biased region" description="Basic and acidic residues" evidence="7">
    <location>
        <begin position="339"/>
        <end position="354"/>
    </location>
</feature>
<dbReference type="Proteomes" id="UP000469185">
    <property type="component" value="Unassembled WGS sequence"/>
</dbReference>
<accession>A0A6N9YRN9</accession>
<keyword evidence="3" id="KW-1003">Cell membrane</keyword>
<keyword evidence="6 8" id="KW-0472">Membrane</keyword>
<dbReference type="FunFam" id="2.30.30.60:FF:000001">
    <property type="entry name" value="MscS Mechanosensitive ion channel"/>
    <property type="match status" value="1"/>
</dbReference>
<dbReference type="AlphaFoldDB" id="A0A6N9YRN9"/>
<evidence type="ECO:0000256" key="3">
    <source>
        <dbReference type="ARBA" id="ARBA00022475"/>
    </source>
</evidence>
<proteinExistence type="inferred from homology"/>
<organism evidence="12 13">
    <name type="scientific">Phytoactinopolyspora alkaliphila</name>
    <dbReference type="NCBI Taxonomy" id="1783498"/>
    <lineage>
        <taxon>Bacteria</taxon>
        <taxon>Bacillati</taxon>
        <taxon>Actinomycetota</taxon>
        <taxon>Actinomycetes</taxon>
        <taxon>Jiangellales</taxon>
        <taxon>Jiangellaceae</taxon>
        <taxon>Phytoactinopolyspora</taxon>
    </lineage>
</organism>
<reference evidence="12 13" key="1">
    <citation type="submission" date="2020-02" db="EMBL/GenBank/DDBJ databases">
        <authorList>
            <person name="Li X.-J."/>
            <person name="Feng X.-M."/>
        </authorList>
    </citation>
    <scope>NUCLEOTIDE SEQUENCE [LARGE SCALE GENOMIC DNA]</scope>
    <source>
        <strain evidence="12 13">CGMCC 4.7225</strain>
    </source>
</reference>
<feature type="domain" description="Mechanosensitive ion channel MscS C-terminal" evidence="10">
    <location>
        <begin position="213"/>
        <end position="300"/>
    </location>
</feature>
<dbReference type="InterPro" id="IPR011014">
    <property type="entry name" value="MscS_channel_TM-2"/>
</dbReference>
<feature type="domain" description="Mechanosensitive ion channel transmembrane helices 2/3" evidence="11">
    <location>
        <begin position="103"/>
        <end position="141"/>
    </location>
</feature>
<dbReference type="SUPFAM" id="SSF50182">
    <property type="entry name" value="Sm-like ribonucleoproteins"/>
    <property type="match status" value="1"/>
</dbReference>
<dbReference type="Pfam" id="PF21088">
    <property type="entry name" value="MS_channel_1st"/>
    <property type="match status" value="1"/>
</dbReference>
<evidence type="ECO:0000259" key="9">
    <source>
        <dbReference type="Pfam" id="PF00924"/>
    </source>
</evidence>
<comment type="caution">
    <text evidence="12">The sequence shown here is derived from an EMBL/GenBank/DDBJ whole genome shotgun (WGS) entry which is preliminary data.</text>
</comment>
<sequence length="354" mass="38574">MGVVRLLVEEEGPERFTGEWWTGVLLDKPLRLAGLILLTLVIRYLLHKVIARVVERTVDREPPTRVLGSATAARIVFGSAGAYSQRRALRVQTMGSLLKSTATIIIGAIAVVMALDILGYSIGPVLASAGIVGVALGFGAQNLVKDFLAGISMLLEDQYGVGDVIDMGEASGVVEAVSLRVTRLRSVDGTVWYVRNGEVMRLGNSSQDWARAVIDVGVAYASDTADVRRLLEEISHDLAAEDVWKDLILEEPEVWGVEALSADSIVIRLVVKTKPLEQWKVGRELRERIKRRFDAEGIEIPFPQRTLWIKEDTSAEGAPPSTPDGAGPAPESPVDDTAEEQRRKASRPPEPEVP</sequence>
<dbReference type="EMBL" id="JAAGOB010000011">
    <property type="protein sequence ID" value="NED97469.1"/>
    <property type="molecule type" value="Genomic_DNA"/>
</dbReference>